<dbReference type="Gene3D" id="1.20.1250.20">
    <property type="entry name" value="MFS general substrate transporter like domains"/>
    <property type="match status" value="1"/>
</dbReference>
<evidence type="ECO:0000256" key="4">
    <source>
        <dbReference type="ARBA" id="ARBA00022989"/>
    </source>
</evidence>
<feature type="transmembrane region" description="Helical" evidence="6">
    <location>
        <begin position="171"/>
        <end position="190"/>
    </location>
</feature>
<sequence length="405" mass="43352">MAKGLFANRNYRLLMLGHTVNTLGVSVSLFAFFAYTLGMTHSSFAASFVSGCVVLATVVVGIPAGYYADRYPPRTLIMLSVIVGFLGVAAVVITHIGFQGAPLAVLVGAALMSGTASALFSPAEKVLVKHVVSAEHMGKAMAINQARYSFGTVCGPIIGASLHVFAMVSTFLFNCLTYLCAFVVFSRIKISETATGSTQENAHSYWETFRVIRSSPIIFAVVWFAPLLNFSMSATLNSAYLFLSSQQSGTTLLGTFQSFYGIVGLVGAMISTYVISRLQGGVVLYTTVGLFAVSMSMLVVHNSVGHYFFYLGVFSFSLPLFNAVLSGYFLAYTPAHFIGKASSIMTVTAMGFMPLGVWTSGLVVQEYGFGAVHLLVTFVFVPAALAFLAIPQVRSLGREETWAST</sequence>
<proteinExistence type="predicted"/>
<dbReference type="PANTHER" id="PTHR23513">
    <property type="entry name" value="INTEGRAL MEMBRANE EFFLUX PROTEIN-RELATED"/>
    <property type="match status" value="1"/>
</dbReference>
<name>A0ABU2B849_9CORY</name>
<dbReference type="CDD" id="cd06173">
    <property type="entry name" value="MFS_MefA_like"/>
    <property type="match status" value="1"/>
</dbReference>
<dbReference type="PROSITE" id="PS50850">
    <property type="entry name" value="MFS"/>
    <property type="match status" value="1"/>
</dbReference>
<feature type="transmembrane region" description="Helical" evidence="6">
    <location>
        <begin position="282"/>
        <end position="301"/>
    </location>
</feature>
<evidence type="ECO:0000256" key="2">
    <source>
        <dbReference type="ARBA" id="ARBA00022475"/>
    </source>
</evidence>
<dbReference type="InterPro" id="IPR036259">
    <property type="entry name" value="MFS_trans_sf"/>
</dbReference>
<feature type="transmembrane region" description="Helical" evidence="6">
    <location>
        <begin position="252"/>
        <end position="275"/>
    </location>
</feature>
<feature type="transmembrane region" description="Helical" evidence="6">
    <location>
        <begin position="307"/>
        <end position="331"/>
    </location>
</feature>
<feature type="transmembrane region" description="Helical" evidence="6">
    <location>
        <begin position="343"/>
        <end position="364"/>
    </location>
</feature>
<comment type="caution">
    <text evidence="8">The sequence shown here is derived from an EMBL/GenBank/DDBJ whole genome shotgun (WGS) entry which is preliminary data.</text>
</comment>
<dbReference type="InterPro" id="IPR011701">
    <property type="entry name" value="MFS"/>
</dbReference>
<keyword evidence="2" id="KW-1003">Cell membrane</keyword>
<evidence type="ECO:0000256" key="5">
    <source>
        <dbReference type="ARBA" id="ARBA00023136"/>
    </source>
</evidence>
<gene>
    <name evidence="8" type="ORF">J2S37_001327</name>
</gene>
<organism evidence="8 9">
    <name type="scientific">Corynebacterium felinum</name>
    <dbReference type="NCBI Taxonomy" id="131318"/>
    <lineage>
        <taxon>Bacteria</taxon>
        <taxon>Bacillati</taxon>
        <taxon>Actinomycetota</taxon>
        <taxon>Actinomycetes</taxon>
        <taxon>Mycobacteriales</taxon>
        <taxon>Corynebacteriaceae</taxon>
        <taxon>Corynebacterium</taxon>
    </lineage>
</organism>
<feature type="transmembrane region" description="Helical" evidence="6">
    <location>
        <begin position="12"/>
        <end position="38"/>
    </location>
</feature>
<evidence type="ECO:0000313" key="9">
    <source>
        <dbReference type="Proteomes" id="UP001183619"/>
    </source>
</evidence>
<keyword evidence="5 6" id="KW-0472">Membrane</keyword>
<accession>A0ABU2B849</accession>
<dbReference type="PANTHER" id="PTHR23513:SF6">
    <property type="entry name" value="MAJOR FACILITATOR SUPERFAMILY ASSOCIATED DOMAIN-CONTAINING PROTEIN"/>
    <property type="match status" value="1"/>
</dbReference>
<reference evidence="8 9" key="1">
    <citation type="submission" date="2023-07" db="EMBL/GenBank/DDBJ databases">
        <title>Sequencing the genomes of 1000 actinobacteria strains.</title>
        <authorList>
            <person name="Klenk H.-P."/>
        </authorList>
    </citation>
    <scope>NUCLEOTIDE SEQUENCE [LARGE SCALE GENOMIC DNA]</scope>
    <source>
        <strain evidence="8 9">DSM 44508</strain>
    </source>
</reference>
<feature type="transmembrane region" description="Helical" evidence="6">
    <location>
        <begin position="44"/>
        <end position="64"/>
    </location>
</feature>
<evidence type="ECO:0000256" key="3">
    <source>
        <dbReference type="ARBA" id="ARBA00022692"/>
    </source>
</evidence>
<dbReference type="EMBL" id="JAVDYF010000001">
    <property type="protein sequence ID" value="MDR7354789.1"/>
    <property type="molecule type" value="Genomic_DNA"/>
</dbReference>
<protein>
    <submittedName>
        <fullName evidence="8">MFS family permease</fullName>
    </submittedName>
</protein>
<keyword evidence="9" id="KW-1185">Reference proteome</keyword>
<evidence type="ECO:0000259" key="7">
    <source>
        <dbReference type="PROSITE" id="PS50850"/>
    </source>
</evidence>
<feature type="transmembrane region" description="Helical" evidence="6">
    <location>
        <begin position="76"/>
        <end position="98"/>
    </location>
</feature>
<dbReference type="InterPro" id="IPR020846">
    <property type="entry name" value="MFS_dom"/>
</dbReference>
<dbReference type="Proteomes" id="UP001183619">
    <property type="component" value="Unassembled WGS sequence"/>
</dbReference>
<keyword evidence="3 6" id="KW-0812">Transmembrane</keyword>
<dbReference type="RefSeq" id="WP_277104153.1">
    <property type="nucleotide sequence ID" value="NZ_BAAAJS010000071.1"/>
</dbReference>
<feature type="transmembrane region" description="Helical" evidence="6">
    <location>
        <begin position="370"/>
        <end position="390"/>
    </location>
</feature>
<dbReference type="Pfam" id="PF07690">
    <property type="entry name" value="MFS_1"/>
    <property type="match status" value="1"/>
</dbReference>
<keyword evidence="4 6" id="KW-1133">Transmembrane helix</keyword>
<dbReference type="SUPFAM" id="SSF103473">
    <property type="entry name" value="MFS general substrate transporter"/>
    <property type="match status" value="1"/>
</dbReference>
<feature type="domain" description="Major facilitator superfamily (MFS) profile" evidence="7">
    <location>
        <begin position="10"/>
        <end position="394"/>
    </location>
</feature>
<evidence type="ECO:0000256" key="6">
    <source>
        <dbReference type="SAM" id="Phobius"/>
    </source>
</evidence>
<comment type="subcellular location">
    <subcellularLocation>
        <location evidence="1">Cell membrane</location>
        <topology evidence="1">Multi-pass membrane protein</topology>
    </subcellularLocation>
</comment>
<evidence type="ECO:0000313" key="8">
    <source>
        <dbReference type="EMBL" id="MDR7354789.1"/>
    </source>
</evidence>
<feature type="transmembrane region" description="Helical" evidence="6">
    <location>
        <begin position="211"/>
        <end position="232"/>
    </location>
</feature>
<evidence type="ECO:0000256" key="1">
    <source>
        <dbReference type="ARBA" id="ARBA00004651"/>
    </source>
</evidence>